<gene>
    <name evidence="1" type="ORF">ASPSYDRAFT_44251</name>
</gene>
<accession>A0A1L9TKB0</accession>
<dbReference type="AlphaFoldDB" id="A0A1L9TKB0"/>
<sequence length="204" mass="22112">MCCSRFFDRSGFSAKNASSRAQWVDHSTADGRQPFAPLHFTSFADSRIQTSKIQNQTQKTAGPSGRESGIRINCRSLLRHVMPHGVGCKPVIYMLIGMTGDAPGDSGGHFAPVKSALMWCAESHQLAVTNPKLCLHPLWAWAASHGLTATISNTGYGDEGTSMDTKATGLRQLGEPSPPNLDSGPWCVADSWPLRYLPPWSRGK</sequence>
<name>A0A1L9TKB0_9EURO</name>
<organism evidence="1 2">
    <name type="scientific">Aspergillus sydowii CBS 593.65</name>
    <dbReference type="NCBI Taxonomy" id="1036612"/>
    <lineage>
        <taxon>Eukaryota</taxon>
        <taxon>Fungi</taxon>
        <taxon>Dikarya</taxon>
        <taxon>Ascomycota</taxon>
        <taxon>Pezizomycotina</taxon>
        <taxon>Eurotiomycetes</taxon>
        <taxon>Eurotiomycetidae</taxon>
        <taxon>Eurotiales</taxon>
        <taxon>Aspergillaceae</taxon>
        <taxon>Aspergillus</taxon>
        <taxon>Aspergillus subgen. Nidulantes</taxon>
    </lineage>
</organism>
<proteinExistence type="predicted"/>
<protein>
    <submittedName>
        <fullName evidence="1">Uncharacterized protein</fullName>
    </submittedName>
</protein>
<dbReference type="GeneID" id="63762889"/>
<evidence type="ECO:0000313" key="1">
    <source>
        <dbReference type="EMBL" id="OJJ59855.1"/>
    </source>
</evidence>
<dbReference type="EMBL" id="KV878585">
    <property type="protein sequence ID" value="OJJ59855.1"/>
    <property type="molecule type" value="Genomic_DNA"/>
</dbReference>
<reference evidence="2" key="1">
    <citation type="journal article" date="2017" name="Genome Biol.">
        <title>Comparative genomics reveals high biological diversity and specific adaptations in the industrially and medically important fungal genus Aspergillus.</title>
        <authorList>
            <person name="de Vries R.P."/>
            <person name="Riley R."/>
            <person name="Wiebenga A."/>
            <person name="Aguilar-Osorio G."/>
            <person name="Amillis S."/>
            <person name="Uchima C.A."/>
            <person name="Anderluh G."/>
            <person name="Asadollahi M."/>
            <person name="Askin M."/>
            <person name="Barry K."/>
            <person name="Battaglia E."/>
            <person name="Bayram O."/>
            <person name="Benocci T."/>
            <person name="Braus-Stromeyer S.A."/>
            <person name="Caldana C."/>
            <person name="Canovas D."/>
            <person name="Cerqueira G.C."/>
            <person name="Chen F."/>
            <person name="Chen W."/>
            <person name="Choi C."/>
            <person name="Clum A."/>
            <person name="Dos Santos R.A."/>
            <person name="Damasio A.R."/>
            <person name="Diallinas G."/>
            <person name="Emri T."/>
            <person name="Fekete E."/>
            <person name="Flipphi M."/>
            <person name="Freyberg S."/>
            <person name="Gallo A."/>
            <person name="Gournas C."/>
            <person name="Habgood R."/>
            <person name="Hainaut M."/>
            <person name="Harispe M.L."/>
            <person name="Henrissat B."/>
            <person name="Hilden K.S."/>
            <person name="Hope R."/>
            <person name="Hossain A."/>
            <person name="Karabika E."/>
            <person name="Karaffa L."/>
            <person name="Karanyi Z."/>
            <person name="Krasevec N."/>
            <person name="Kuo A."/>
            <person name="Kusch H."/>
            <person name="LaButti K."/>
            <person name="Lagendijk E.L."/>
            <person name="Lapidus A."/>
            <person name="Levasseur A."/>
            <person name="Lindquist E."/>
            <person name="Lipzen A."/>
            <person name="Logrieco A.F."/>
            <person name="MacCabe A."/>
            <person name="Maekelae M.R."/>
            <person name="Malavazi I."/>
            <person name="Melin P."/>
            <person name="Meyer V."/>
            <person name="Mielnichuk N."/>
            <person name="Miskei M."/>
            <person name="Molnar A.P."/>
            <person name="Mule G."/>
            <person name="Ngan C.Y."/>
            <person name="Orejas M."/>
            <person name="Orosz E."/>
            <person name="Ouedraogo J.P."/>
            <person name="Overkamp K.M."/>
            <person name="Park H.-S."/>
            <person name="Perrone G."/>
            <person name="Piumi F."/>
            <person name="Punt P.J."/>
            <person name="Ram A.F."/>
            <person name="Ramon A."/>
            <person name="Rauscher S."/>
            <person name="Record E."/>
            <person name="Riano-Pachon D.M."/>
            <person name="Robert V."/>
            <person name="Roehrig J."/>
            <person name="Ruller R."/>
            <person name="Salamov A."/>
            <person name="Salih N.S."/>
            <person name="Samson R.A."/>
            <person name="Sandor E."/>
            <person name="Sanguinetti M."/>
            <person name="Schuetze T."/>
            <person name="Sepcic K."/>
            <person name="Shelest E."/>
            <person name="Sherlock G."/>
            <person name="Sophianopoulou V."/>
            <person name="Squina F.M."/>
            <person name="Sun H."/>
            <person name="Susca A."/>
            <person name="Todd R.B."/>
            <person name="Tsang A."/>
            <person name="Unkles S.E."/>
            <person name="van de Wiele N."/>
            <person name="van Rossen-Uffink D."/>
            <person name="Oliveira J.V."/>
            <person name="Vesth T.C."/>
            <person name="Visser J."/>
            <person name="Yu J.-H."/>
            <person name="Zhou M."/>
            <person name="Andersen M.R."/>
            <person name="Archer D.B."/>
            <person name="Baker S.E."/>
            <person name="Benoit I."/>
            <person name="Brakhage A.A."/>
            <person name="Braus G.H."/>
            <person name="Fischer R."/>
            <person name="Frisvad J.C."/>
            <person name="Goldman G.H."/>
            <person name="Houbraken J."/>
            <person name="Oakley B."/>
            <person name="Pocsi I."/>
            <person name="Scazzocchio C."/>
            <person name="Seiboth B."/>
            <person name="vanKuyk P.A."/>
            <person name="Wortman J."/>
            <person name="Dyer P.S."/>
            <person name="Grigoriev I.V."/>
        </authorList>
    </citation>
    <scope>NUCLEOTIDE SEQUENCE [LARGE SCALE GENOMIC DNA]</scope>
    <source>
        <strain evidence="2">CBS 593.65</strain>
    </source>
</reference>
<dbReference type="RefSeq" id="XP_040703661.1">
    <property type="nucleotide sequence ID" value="XM_040846816.1"/>
</dbReference>
<keyword evidence="2" id="KW-1185">Reference proteome</keyword>
<evidence type="ECO:0000313" key="2">
    <source>
        <dbReference type="Proteomes" id="UP000184356"/>
    </source>
</evidence>
<dbReference type="Proteomes" id="UP000184356">
    <property type="component" value="Unassembled WGS sequence"/>
</dbReference>
<dbReference type="VEuPathDB" id="FungiDB:ASPSYDRAFT_44251"/>